<keyword evidence="2" id="KW-0808">Transferase</keyword>
<dbReference type="eggNOG" id="KOG0583">
    <property type="taxonomic scope" value="Eukaryota"/>
</dbReference>
<evidence type="ECO:0000256" key="2">
    <source>
        <dbReference type="ARBA" id="ARBA00022679"/>
    </source>
</evidence>
<dbReference type="OrthoDB" id="541276at2759"/>
<dbReference type="Gene3D" id="1.10.510.10">
    <property type="entry name" value="Transferase(Phosphotransferase) domain 1"/>
    <property type="match status" value="1"/>
</dbReference>
<evidence type="ECO:0000313" key="7">
    <source>
        <dbReference type="EMBL" id="KNC78124.1"/>
    </source>
</evidence>
<dbReference type="Pfam" id="PF00069">
    <property type="entry name" value="Pkinase"/>
    <property type="match status" value="1"/>
</dbReference>
<dbReference type="PROSITE" id="PS50011">
    <property type="entry name" value="PROTEIN_KINASE_DOM"/>
    <property type="match status" value="1"/>
</dbReference>
<gene>
    <name evidence="7" type="ORF">SARC_09431</name>
</gene>
<dbReference type="PROSITE" id="PS00108">
    <property type="entry name" value="PROTEIN_KINASE_ST"/>
    <property type="match status" value="1"/>
</dbReference>
<feature type="domain" description="Protein kinase" evidence="6">
    <location>
        <begin position="35"/>
        <end position="295"/>
    </location>
</feature>
<dbReference type="InterPro" id="IPR008271">
    <property type="entry name" value="Ser/Thr_kinase_AS"/>
</dbReference>
<dbReference type="PANTHER" id="PTHR24345:SF0">
    <property type="entry name" value="CELL CYCLE SERINE_THREONINE-PROTEIN KINASE CDC5_MSD2"/>
    <property type="match status" value="1"/>
</dbReference>
<dbReference type="InterPro" id="IPR011009">
    <property type="entry name" value="Kinase-like_dom_sf"/>
</dbReference>
<evidence type="ECO:0000256" key="3">
    <source>
        <dbReference type="ARBA" id="ARBA00022741"/>
    </source>
</evidence>
<organism evidence="7 8">
    <name type="scientific">Sphaeroforma arctica JP610</name>
    <dbReference type="NCBI Taxonomy" id="667725"/>
    <lineage>
        <taxon>Eukaryota</taxon>
        <taxon>Ichthyosporea</taxon>
        <taxon>Ichthyophonida</taxon>
        <taxon>Sphaeroforma</taxon>
    </lineage>
</organism>
<dbReference type="AlphaFoldDB" id="A0A0L0FN11"/>
<evidence type="ECO:0000256" key="4">
    <source>
        <dbReference type="ARBA" id="ARBA00022777"/>
    </source>
</evidence>
<dbReference type="GO" id="GO:0005524">
    <property type="term" value="F:ATP binding"/>
    <property type="evidence" value="ECO:0007669"/>
    <property type="project" value="UniProtKB-KW"/>
</dbReference>
<accession>A0A0L0FN11</accession>
<dbReference type="EMBL" id="KQ242554">
    <property type="protein sequence ID" value="KNC78124.1"/>
    <property type="molecule type" value="Genomic_DNA"/>
</dbReference>
<dbReference type="SMART" id="SM00220">
    <property type="entry name" value="S_TKc"/>
    <property type="match status" value="1"/>
</dbReference>
<name>A0A0L0FN11_9EUKA</name>
<keyword evidence="5" id="KW-0067">ATP-binding</keyword>
<protein>
    <submittedName>
        <fullName evidence="7">CAMK/CAMKL protein kinase</fullName>
    </submittedName>
</protein>
<keyword evidence="4 7" id="KW-0418">Kinase</keyword>
<evidence type="ECO:0000259" key="6">
    <source>
        <dbReference type="PROSITE" id="PS50011"/>
    </source>
</evidence>
<dbReference type="GeneID" id="25909935"/>
<evidence type="ECO:0000256" key="1">
    <source>
        <dbReference type="ARBA" id="ARBA00022527"/>
    </source>
</evidence>
<dbReference type="STRING" id="667725.A0A0L0FN11"/>
<sequence length="323" mass="35978">MLRITSRTLLNSHVQETVKGRSLPPTINEIVAADFSEIEAIGDSPARGIFILKHIPTDGLLVGKLLNQDVSKSALPAEIRMTCNLLHPRLVRGYGYIKYSDNEAVLLQEYIPGQDLGKKIQSMHEMKHSDVMRYMTHVMEAVDYLHTNNIAHRDIKASNIVIDDLNNSVKLIDLGLACHVGNVFEAQIACGSPASMAPEVWNMVHDGTDNTPIDLLRADVWSCGILFFTMLFGTMPWQELSLTPERYIKVMLAQCPLVVGGSSLLTLLRSMLYAKPKKRPRASDVLQALKGQAFGVSDLSTWRMAFKYTRLLSKDTKRNAAEA</sequence>
<proteinExistence type="predicted"/>
<evidence type="ECO:0000313" key="8">
    <source>
        <dbReference type="Proteomes" id="UP000054560"/>
    </source>
</evidence>
<dbReference type="GO" id="GO:0004674">
    <property type="term" value="F:protein serine/threonine kinase activity"/>
    <property type="evidence" value="ECO:0007669"/>
    <property type="project" value="UniProtKB-KW"/>
</dbReference>
<dbReference type="Proteomes" id="UP000054560">
    <property type="component" value="Unassembled WGS sequence"/>
</dbReference>
<dbReference type="RefSeq" id="XP_014152026.1">
    <property type="nucleotide sequence ID" value="XM_014296551.1"/>
</dbReference>
<dbReference type="PANTHER" id="PTHR24345">
    <property type="entry name" value="SERINE/THREONINE-PROTEIN KINASE PLK"/>
    <property type="match status" value="1"/>
</dbReference>
<dbReference type="InterPro" id="IPR000719">
    <property type="entry name" value="Prot_kinase_dom"/>
</dbReference>
<keyword evidence="3" id="KW-0547">Nucleotide-binding</keyword>
<keyword evidence="8" id="KW-1185">Reference proteome</keyword>
<dbReference type="GO" id="GO:0005634">
    <property type="term" value="C:nucleus"/>
    <property type="evidence" value="ECO:0007669"/>
    <property type="project" value="TreeGrafter"/>
</dbReference>
<dbReference type="SUPFAM" id="SSF56112">
    <property type="entry name" value="Protein kinase-like (PK-like)"/>
    <property type="match status" value="1"/>
</dbReference>
<evidence type="ECO:0000256" key="5">
    <source>
        <dbReference type="ARBA" id="ARBA00022840"/>
    </source>
</evidence>
<keyword evidence="1" id="KW-0723">Serine/threonine-protein kinase</keyword>
<reference evidence="7 8" key="1">
    <citation type="submission" date="2011-02" db="EMBL/GenBank/DDBJ databases">
        <title>The Genome Sequence of Sphaeroforma arctica JP610.</title>
        <authorList>
            <consortium name="The Broad Institute Genome Sequencing Platform"/>
            <person name="Russ C."/>
            <person name="Cuomo C."/>
            <person name="Young S.K."/>
            <person name="Zeng Q."/>
            <person name="Gargeya S."/>
            <person name="Alvarado L."/>
            <person name="Berlin A."/>
            <person name="Chapman S.B."/>
            <person name="Chen Z."/>
            <person name="Freedman E."/>
            <person name="Gellesch M."/>
            <person name="Goldberg J."/>
            <person name="Griggs A."/>
            <person name="Gujja S."/>
            <person name="Heilman E."/>
            <person name="Heiman D."/>
            <person name="Howarth C."/>
            <person name="Mehta T."/>
            <person name="Neiman D."/>
            <person name="Pearson M."/>
            <person name="Roberts A."/>
            <person name="Saif S."/>
            <person name="Shea T."/>
            <person name="Shenoy N."/>
            <person name="Sisk P."/>
            <person name="Stolte C."/>
            <person name="Sykes S."/>
            <person name="White J."/>
            <person name="Yandava C."/>
            <person name="Burger G."/>
            <person name="Gray M.W."/>
            <person name="Holland P.W.H."/>
            <person name="King N."/>
            <person name="Lang F.B.F."/>
            <person name="Roger A.J."/>
            <person name="Ruiz-Trillo I."/>
            <person name="Haas B."/>
            <person name="Nusbaum C."/>
            <person name="Birren B."/>
        </authorList>
    </citation>
    <scope>NUCLEOTIDE SEQUENCE [LARGE SCALE GENOMIC DNA]</scope>
    <source>
        <strain evidence="7 8">JP610</strain>
    </source>
</reference>